<keyword evidence="14" id="KW-1185">Reference proteome</keyword>
<feature type="binding site" evidence="9">
    <location>
        <position position="175"/>
    </location>
    <ligand>
        <name>Zn(2+)</name>
        <dbReference type="ChEBI" id="CHEBI:29105"/>
    </ligand>
</feature>
<dbReference type="Pfam" id="PF20511">
    <property type="entry name" value="PMI_typeI_cat"/>
    <property type="match status" value="1"/>
</dbReference>
<evidence type="ECO:0000256" key="10">
    <source>
        <dbReference type="PIRSR" id="PIRSR036894-2"/>
    </source>
</evidence>
<dbReference type="InterPro" id="IPR051804">
    <property type="entry name" value="Carb_Metab_Reg_Kinase/Isom"/>
</dbReference>
<dbReference type="RefSeq" id="WP_151143310.1">
    <property type="nucleotide sequence ID" value="NZ_WAGX01000004.1"/>
</dbReference>
<sequence length="313" mass="35668">MSVNKEILFIKPIFKENIWGGSRLNTEYGYQIPSNTTGECWAVSAHENGDCLVSNGQFAGESLAKLWKEQQALFGNIGGDKFPLLIKIIDAKDDLSIQVHPDDTYAKEHENGSLGKTECWYILDCKEDQEIVIGHNAKSKEELVSLIEQKKWNQLIRTHSIKKGDFFQINPGTVHAIKGGTLILETQQNSDITYRVYDYDRLTDGQPRQLHIDKSIDVIHVPFVEEKYQEDKDVKSQCKKLIACNYYEVYKFEITKEEEFLQDKAFQIMSVVEGEGSINGTNIKKGDHFILPYQFGTYKLDGNMTIIASNPTI</sequence>
<dbReference type="PANTHER" id="PTHR42742:SF3">
    <property type="entry name" value="FRUCTOKINASE"/>
    <property type="match status" value="1"/>
</dbReference>
<feature type="binding site" evidence="9">
    <location>
        <position position="100"/>
    </location>
    <ligand>
        <name>Zn(2+)</name>
        <dbReference type="ChEBI" id="CHEBI:29105"/>
    </ligand>
</feature>
<dbReference type="AlphaFoldDB" id="A0A7V7QMV6"/>
<protein>
    <recommendedName>
        <fullName evidence="3">mannose-6-phosphate isomerase</fullName>
        <ecNumber evidence="3">5.3.1.8</ecNumber>
    </recommendedName>
    <alternativeName>
        <fullName evidence="7">Phosphohexomutase</fullName>
    </alternativeName>
    <alternativeName>
        <fullName evidence="8">Phosphomannose isomerase</fullName>
    </alternativeName>
</protein>
<dbReference type="Pfam" id="PF21621">
    <property type="entry name" value="MPI_cupin_dom"/>
    <property type="match status" value="1"/>
</dbReference>
<reference evidence="13 14" key="1">
    <citation type="submission" date="2019-09" db="EMBL/GenBank/DDBJ databases">
        <authorList>
            <person name="Valk L.C."/>
        </authorList>
    </citation>
    <scope>NUCLEOTIDE SEQUENCE [LARGE SCALE GENOMIC DNA]</scope>
    <source>
        <strain evidence="13">GalUA</strain>
    </source>
</reference>
<dbReference type="InterPro" id="IPR046457">
    <property type="entry name" value="PMI_typeI_cat"/>
</dbReference>
<reference evidence="13 14" key="2">
    <citation type="submission" date="2020-02" db="EMBL/GenBank/DDBJ databases">
        <title>Candidatus Galacturonibacter soehngenii shows hetero-acetogenic catabolism of galacturonic acid but lacks a canonical carbon monoxide dehydrogenase/acetyl-CoA synthase complex.</title>
        <authorList>
            <person name="Diender M."/>
            <person name="Stouten G.R."/>
            <person name="Petersen J.F."/>
            <person name="Nielsen P.H."/>
            <person name="Dueholm M.S."/>
            <person name="Pronk J.T."/>
            <person name="Van Loosdrecht M.C.M."/>
        </authorList>
    </citation>
    <scope>NUCLEOTIDE SEQUENCE [LARGE SCALE GENOMIC DNA]</scope>
    <source>
        <strain evidence="13">GalUA</strain>
    </source>
</reference>
<evidence type="ECO:0000259" key="11">
    <source>
        <dbReference type="Pfam" id="PF20511"/>
    </source>
</evidence>
<dbReference type="InterPro" id="IPR014628">
    <property type="entry name" value="Man6P_isomerase_Firm_short"/>
</dbReference>
<dbReference type="Gene3D" id="2.60.120.10">
    <property type="entry name" value="Jelly Rolls"/>
    <property type="match status" value="2"/>
</dbReference>
<feature type="domain" description="Phosphomannose isomerase type I catalytic" evidence="11">
    <location>
        <begin position="9"/>
        <end position="108"/>
    </location>
</feature>
<dbReference type="PANTHER" id="PTHR42742">
    <property type="entry name" value="TRANSCRIPTIONAL REPRESSOR MPRA"/>
    <property type="match status" value="1"/>
</dbReference>
<proteinExistence type="inferred from homology"/>
<feature type="domain" description="Mannose-6-phosphate isomerase cupin" evidence="12">
    <location>
        <begin position="240"/>
        <end position="310"/>
    </location>
</feature>
<organism evidence="13 14">
    <name type="scientific">Candidatus Galacturonatibacter soehngenii</name>
    <dbReference type="NCBI Taxonomy" id="2307010"/>
    <lineage>
        <taxon>Bacteria</taxon>
        <taxon>Bacillati</taxon>
        <taxon>Bacillota</taxon>
        <taxon>Clostridia</taxon>
        <taxon>Lachnospirales</taxon>
        <taxon>Lachnospiraceae</taxon>
        <taxon>Candidatus Galacturonatibacter</taxon>
    </lineage>
</organism>
<feature type="binding site" evidence="9">
    <location>
        <position position="118"/>
    </location>
    <ligand>
        <name>Zn(2+)</name>
        <dbReference type="ChEBI" id="CHEBI:29105"/>
    </ligand>
</feature>
<dbReference type="PIRSF" id="PIRSF036894">
    <property type="entry name" value="PMI_Firm_short"/>
    <property type="match status" value="1"/>
</dbReference>
<dbReference type="EC" id="5.3.1.8" evidence="3"/>
<dbReference type="InterPro" id="IPR001250">
    <property type="entry name" value="Man6P_Isoase-1"/>
</dbReference>
<keyword evidence="6 13" id="KW-0413">Isomerase</keyword>
<dbReference type="EMBL" id="WAGX01000004">
    <property type="protein sequence ID" value="KAB1440071.1"/>
    <property type="molecule type" value="Genomic_DNA"/>
</dbReference>
<dbReference type="InterPro" id="IPR014710">
    <property type="entry name" value="RmlC-like_jellyroll"/>
</dbReference>
<evidence type="ECO:0000256" key="2">
    <source>
        <dbReference type="ARBA" id="ARBA00010772"/>
    </source>
</evidence>
<dbReference type="OrthoDB" id="9808275at2"/>
<evidence type="ECO:0000313" key="13">
    <source>
        <dbReference type="EMBL" id="KAB1440071.1"/>
    </source>
</evidence>
<evidence type="ECO:0000256" key="7">
    <source>
        <dbReference type="ARBA" id="ARBA00029741"/>
    </source>
</evidence>
<comment type="cofactor">
    <cofactor evidence="9">
        <name>Zn(2+)</name>
        <dbReference type="ChEBI" id="CHEBI:29105"/>
    </cofactor>
    <text evidence="9">Binds 1 zinc ion per subunit.</text>
</comment>
<dbReference type="GO" id="GO:0005975">
    <property type="term" value="P:carbohydrate metabolic process"/>
    <property type="evidence" value="ECO:0007669"/>
    <property type="project" value="InterPro"/>
</dbReference>
<dbReference type="NCBIfam" id="TIGR00218">
    <property type="entry name" value="manA"/>
    <property type="match status" value="1"/>
</dbReference>
<dbReference type="SUPFAM" id="SSF51182">
    <property type="entry name" value="RmlC-like cupins"/>
    <property type="match status" value="1"/>
</dbReference>
<evidence type="ECO:0000256" key="3">
    <source>
        <dbReference type="ARBA" id="ARBA00011956"/>
    </source>
</evidence>
<accession>A0A7V7QMV6</accession>
<keyword evidence="5 9" id="KW-0862">Zinc</keyword>
<comment type="similarity">
    <text evidence="2">Belongs to the mannose-6-phosphate isomerase type 1 family.</text>
</comment>
<evidence type="ECO:0000256" key="8">
    <source>
        <dbReference type="ARBA" id="ARBA00030762"/>
    </source>
</evidence>
<dbReference type="InterPro" id="IPR011051">
    <property type="entry name" value="RmlC_Cupin_sf"/>
</dbReference>
<evidence type="ECO:0000256" key="6">
    <source>
        <dbReference type="ARBA" id="ARBA00023235"/>
    </source>
</evidence>
<comment type="catalytic activity">
    <reaction evidence="1">
        <text>D-mannose 6-phosphate = D-fructose 6-phosphate</text>
        <dbReference type="Rhea" id="RHEA:12356"/>
        <dbReference type="ChEBI" id="CHEBI:58735"/>
        <dbReference type="ChEBI" id="CHEBI:61527"/>
        <dbReference type="EC" id="5.3.1.8"/>
    </reaction>
</comment>
<evidence type="ECO:0000259" key="12">
    <source>
        <dbReference type="Pfam" id="PF21621"/>
    </source>
</evidence>
<evidence type="ECO:0000313" key="14">
    <source>
        <dbReference type="Proteomes" id="UP000461768"/>
    </source>
</evidence>
<evidence type="ECO:0000256" key="1">
    <source>
        <dbReference type="ARBA" id="ARBA00000757"/>
    </source>
</evidence>
<keyword evidence="4 9" id="KW-0479">Metal-binding</keyword>
<evidence type="ECO:0000256" key="5">
    <source>
        <dbReference type="ARBA" id="ARBA00022833"/>
    </source>
</evidence>
<dbReference type="GO" id="GO:0004476">
    <property type="term" value="F:mannose-6-phosphate isomerase activity"/>
    <property type="evidence" value="ECO:0007669"/>
    <property type="project" value="UniProtKB-EC"/>
</dbReference>
<dbReference type="GO" id="GO:0008270">
    <property type="term" value="F:zinc ion binding"/>
    <property type="evidence" value="ECO:0007669"/>
    <property type="project" value="InterPro"/>
</dbReference>
<feature type="active site" evidence="10">
    <location>
        <position position="195"/>
    </location>
</feature>
<dbReference type="InterPro" id="IPR049071">
    <property type="entry name" value="MPI_cupin_dom"/>
</dbReference>
<evidence type="ECO:0000256" key="4">
    <source>
        <dbReference type="ARBA" id="ARBA00022723"/>
    </source>
</evidence>
<comment type="caution">
    <text evidence="13">The sequence shown here is derived from an EMBL/GenBank/DDBJ whole genome shotgun (WGS) entry which is preliminary data.</text>
</comment>
<gene>
    <name evidence="13" type="primary">manA</name>
    <name evidence="13" type="ORF">F7O84_06745</name>
</gene>
<evidence type="ECO:0000256" key="9">
    <source>
        <dbReference type="PIRSR" id="PIRSR036894-1"/>
    </source>
</evidence>
<name>A0A7V7QMV6_9FIRM</name>
<dbReference type="CDD" id="cd07010">
    <property type="entry name" value="cupin_PMI_type_I_N_bac"/>
    <property type="match status" value="1"/>
</dbReference>
<dbReference type="Proteomes" id="UP000461768">
    <property type="component" value="Unassembled WGS sequence"/>
</dbReference>